<reference evidence="2" key="2">
    <citation type="submission" date="2025-05" db="UniProtKB">
        <authorList>
            <consortium name="EnsemblMetazoa"/>
        </authorList>
    </citation>
    <scope>IDENTIFICATION</scope>
    <source>
        <strain evidence="2">Foshan</strain>
    </source>
</reference>
<evidence type="ECO:0008006" key="4">
    <source>
        <dbReference type="Google" id="ProtNLM"/>
    </source>
</evidence>
<proteinExistence type="predicted"/>
<name>A0ABM2A4K2_AEDAL</name>
<dbReference type="EnsemblMetazoa" id="AALFPA23_024393.R36364">
    <property type="protein sequence ID" value="AALFPA23_024393.P36364"/>
    <property type="gene ID" value="AALFPA23_024393"/>
</dbReference>
<dbReference type="GeneID" id="134287424"/>
<keyword evidence="3" id="KW-1185">Reference proteome</keyword>
<evidence type="ECO:0000256" key="1">
    <source>
        <dbReference type="SAM" id="SignalP"/>
    </source>
</evidence>
<reference evidence="3" key="1">
    <citation type="journal article" date="2015" name="Proc. Natl. Acad. Sci. U.S.A.">
        <title>Genome sequence of the Asian Tiger mosquito, Aedes albopictus, reveals insights into its biology, genetics, and evolution.</title>
        <authorList>
            <person name="Chen X.G."/>
            <person name="Jiang X."/>
            <person name="Gu J."/>
            <person name="Xu M."/>
            <person name="Wu Y."/>
            <person name="Deng Y."/>
            <person name="Zhang C."/>
            <person name="Bonizzoni M."/>
            <person name="Dermauw W."/>
            <person name="Vontas J."/>
            <person name="Armbruster P."/>
            <person name="Huang X."/>
            <person name="Yang Y."/>
            <person name="Zhang H."/>
            <person name="He W."/>
            <person name="Peng H."/>
            <person name="Liu Y."/>
            <person name="Wu K."/>
            <person name="Chen J."/>
            <person name="Lirakis M."/>
            <person name="Topalis P."/>
            <person name="Van Leeuwen T."/>
            <person name="Hall A.B."/>
            <person name="Jiang X."/>
            <person name="Thorpe C."/>
            <person name="Mueller R.L."/>
            <person name="Sun C."/>
            <person name="Waterhouse R.M."/>
            <person name="Yan G."/>
            <person name="Tu Z.J."/>
            <person name="Fang X."/>
            <person name="James A.A."/>
        </authorList>
    </citation>
    <scope>NUCLEOTIDE SEQUENCE [LARGE SCALE GENOMIC DNA]</scope>
    <source>
        <strain evidence="3">Foshan</strain>
    </source>
</reference>
<evidence type="ECO:0000313" key="2">
    <source>
        <dbReference type="EnsemblMetazoa" id="AALFPA23_024393.P36364"/>
    </source>
</evidence>
<protein>
    <recommendedName>
        <fullName evidence="4">Secreted protein</fullName>
    </recommendedName>
</protein>
<dbReference type="Proteomes" id="UP000069940">
    <property type="component" value="Unassembled WGS sequence"/>
</dbReference>
<feature type="chain" id="PRO_5045311181" description="Secreted protein" evidence="1">
    <location>
        <begin position="23"/>
        <end position="96"/>
    </location>
</feature>
<keyword evidence="1" id="KW-0732">Signal</keyword>
<organism evidence="2 3">
    <name type="scientific">Aedes albopictus</name>
    <name type="common">Asian tiger mosquito</name>
    <name type="synonym">Stegomyia albopicta</name>
    <dbReference type="NCBI Taxonomy" id="7160"/>
    <lineage>
        <taxon>Eukaryota</taxon>
        <taxon>Metazoa</taxon>
        <taxon>Ecdysozoa</taxon>
        <taxon>Arthropoda</taxon>
        <taxon>Hexapoda</taxon>
        <taxon>Insecta</taxon>
        <taxon>Pterygota</taxon>
        <taxon>Neoptera</taxon>
        <taxon>Endopterygota</taxon>
        <taxon>Diptera</taxon>
        <taxon>Nematocera</taxon>
        <taxon>Culicoidea</taxon>
        <taxon>Culicidae</taxon>
        <taxon>Culicinae</taxon>
        <taxon>Aedini</taxon>
        <taxon>Aedes</taxon>
        <taxon>Stegomyia</taxon>
    </lineage>
</organism>
<dbReference type="RefSeq" id="XP_062705208.1">
    <property type="nucleotide sequence ID" value="XM_062849224.1"/>
</dbReference>
<accession>A0ABM2A4K2</accession>
<evidence type="ECO:0000313" key="3">
    <source>
        <dbReference type="Proteomes" id="UP000069940"/>
    </source>
</evidence>
<feature type="signal peptide" evidence="1">
    <location>
        <begin position="1"/>
        <end position="22"/>
    </location>
</feature>
<sequence>MKNLILILLALCIALNIHPSEALPQCCPSMCCSCGCGSGSASSPTLADEPDVGGDEELVRKRHSGWKKADIIINGVQAAADVGHLIMGAAGAASGS</sequence>